<evidence type="ECO:0000256" key="4">
    <source>
        <dbReference type="ARBA" id="ARBA00022630"/>
    </source>
</evidence>
<accession>A0AAV2ILA5</accession>
<feature type="transmembrane region" description="Helical" evidence="18">
    <location>
        <begin position="1098"/>
        <end position="1118"/>
    </location>
</feature>
<name>A0AAV2ILA5_LYMST</name>
<keyword evidence="14" id="KW-0575">Peroxidase</keyword>
<keyword evidence="7" id="KW-0677">Repeat</keyword>
<keyword evidence="12" id="KW-0560">Oxidoreductase</keyword>
<reference evidence="22 23" key="1">
    <citation type="submission" date="2024-04" db="EMBL/GenBank/DDBJ databases">
        <authorList>
            <consortium name="Genoscope - CEA"/>
            <person name="William W."/>
        </authorList>
    </citation>
    <scope>NUCLEOTIDE SEQUENCE [LARGE SCALE GENOMIC DNA]</scope>
</reference>
<feature type="transmembrane region" description="Helical" evidence="18">
    <location>
        <begin position="1230"/>
        <end position="1253"/>
    </location>
</feature>
<dbReference type="GO" id="GO:0004601">
    <property type="term" value="F:peroxidase activity"/>
    <property type="evidence" value="ECO:0007669"/>
    <property type="project" value="InterPro"/>
</dbReference>
<feature type="region of interest" description="Disordered" evidence="17">
    <location>
        <begin position="128"/>
        <end position="168"/>
    </location>
</feature>
<gene>
    <name evidence="22" type="ORF">GSLYS_00019036001</name>
</gene>
<evidence type="ECO:0000259" key="20">
    <source>
        <dbReference type="PROSITE" id="PS50222"/>
    </source>
</evidence>
<feature type="signal peptide" evidence="19">
    <location>
        <begin position="1"/>
        <end position="23"/>
    </location>
</feature>
<keyword evidence="13 18" id="KW-0472">Membrane</keyword>
<evidence type="ECO:0000256" key="18">
    <source>
        <dbReference type="SAM" id="Phobius"/>
    </source>
</evidence>
<keyword evidence="10" id="KW-0521">NADP</keyword>
<dbReference type="Pfam" id="PF08022">
    <property type="entry name" value="FAD_binding_8"/>
    <property type="match status" value="1"/>
</dbReference>
<dbReference type="InterPro" id="IPR017927">
    <property type="entry name" value="FAD-bd_FR_type"/>
</dbReference>
<dbReference type="GO" id="GO:0016174">
    <property type="term" value="F:NAD(P)H oxidase H2O2-forming activity"/>
    <property type="evidence" value="ECO:0007669"/>
    <property type="project" value="UniProtKB-EC"/>
</dbReference>
<dbReference type="Gene3D" id="2.40.30.10">
    <property type="entry name" value="Translation factors"/>
    <property type="match status" value="1"/>
</dbReference>
<evidence type="ECO:0000256" key="9">
    <source>
        <dbReference type="ARBA" id="ARBA00022837"/>
    </source>
</evidence>
<dbReference type="Proteomes" id="UP001497497">
    <property type="component" value="Unassembled WGS sequence"/>
</dbReference>
<comment type="similarity">
    <text evidence="2">In the N-terminal section; belongs to the peroxidase family.</text>
</comment>
<dbReference type="SUPFAM" id="SSF48113">
    <property type="entry name" value="Heme-dependent peroxidases"/>
    <property type="match status" value="1"/>
</dbReference>
<evidence type="ECO:0000256" key="19">
    <source>
        <dbReference type="SAM" id="SignalP"/>
    </source>
</evidence>
<dbReference type="GO" id="GO:0016175">
    <property type="term" value="F:superoxide-generating NAD(P)H oxidase activity"/>
    <property type="evidence" value="ECO:0007669"/>
    <property type="project" value="UniProtKB-ARBA"/>
</dbReference>
<evidence type="ECO:0000256" key="16">
    <source>
        <dbReference type="ARBA" id="ARBA00048762"/>
    </source>
</evidence>
<dbReference type="GO" id="GO:0009653">
    <property type="term" value="P:anatomical structure morphogenesis"/>
    <property type="evidence" value="ECO:0007669"/>
    <property type="project" value="UniProtKB-ARBA"/>
</dbReference>
<evidence type="ECO:0000259" key="21">
    <source>
        <dbReference type="PROSITE" id="PS51384"/>
    </source>
</evidence>
<feature type="chain" id="PRO_5043830762" description="NAD(P)H oxidase (H2O2-forming)" evidence="19">
    <location>
        <begin position="24"/>
        <end position="1564"/>
    </location>
</feature>
<keyword evidence="9" id="KW-0106">Calcium</keyword>
<dbReference type="GO" id="GO:0042554">
    <property type="term" value="P:superoxide anion generation"/>
    <property type="evidence" value="ECO:0007669"/>
    <property type="project" value="TreeGrafter"/>
</dbReference>
<dbReference type="GO" id="GO:0005509">
    <property type="term" value="F:calcium ion binding"/>
    <property type="evidence" value="ECO:0007669"/>
    <property type="project" value="InterPro"/>
</dbReference>
<keyword evidence="6" id="KW-0479">Metal-binding</keyword>
<evidence type="ECO:0000256" key="12">
    <source>
        <dbReference type="ARBA" id="ARBA00023002"/>
    </source>
</evidence>
<dbReference type="SMART" id="SM00054">
    <property type="entry name" value="EFh"/>
    <property type="match status" value="2"/>
</dbReference>
<keyword evidence="11 18" id="KW-1133">Transmembrane helix</keyword>
<protein>
    <recommendedName>
        <fullName evidence="3">NAD(P)H oxidase (H2O2-forming)</fullName>
        <ecNumber evidence="3">1.6.3.1</ecNumber>
    </recommendedName>
</protein>
<organism evidence="22 23">
    <name type="scientific">Lymnaea stagnalis</name>
    <name type="common">Great pond snail</name>
    <name type="synonym">Helix stagnalis</name>
    <dbReference type="NCBI Taxonomy" id="6523"/>
    <lineage>
        <taxon>Eukaryota</taxon>
        <taxon>Metazoa</taxon>
        <taxon>Spiralia</taxon>
        <taxon>Lophotrochozoa</taxon>
        <taxon>Mollusca</taxon>
        <taxon>Gastropoda</taxon>
        <taxon>Heterobranchia</taxon>
        <taxon>Euthyneura</taxon>
        <taxon>Panpulmonata</taxon>
        <taxon>Hygrophila</taxon>
        <taxon>Lymnaeoidea</taxon>
        <taxon>Lymnaeidae</taxon>
        <taxon>Lymnaea</taxon>
    </lineage>
</organism>
<evidence type="ECO:0000256" key="10">
    <source>
        <dbReference type="ARBA" id="ARBA00022857"/>
    </source>
</evidence>
<feature type="domain" description="EF-hand" evidence="20">
    <location>
        <begin position="858"/>
        <end position="893"/>
    </location>
</feature>
<dbReference type="InterPro" id="IPR050369">
    <property type="entry name" value="RBOH/FRE"/>
</dbReference>
<evidence type="ECO:0000256" key="11">
    <source>
        <dbReference type="ARBA" id="ARBA00022989"/>
    </source>
</evidence>
<dbReference type="InterPro" id="IPR039261">
    <property type="entry name" value="FNR_nucleotide-bd"/>
</dbReference>
<dbReference type="GO" id="GO:0020037">
    <property type="term" value="F:heme binding"/>
    <property type="evidence" value="ECO:0007669"/>
    <property type="project" value="InterPro"/>
</dbReference>
<evidence type="ECO:0000256" key="6">
    <source>
        <dbReference type="ARBA" id="ARBA00022723"/>
    </source>
</evidence>
<evidence type="ECO:0000256" key="7">
    <source>
        <dbReference type="ARBA" id="ARBA00022737"/>
    </source>
</evidence>
<dbReference type="SUPFAM" id="SSF52343">
    <property type="entry name" value="Ferredoxin reductase-like, C-terminal NADP-linked domain"/>
    <property type="match status" value="1"/>
</dbReference>
<dbReference type="GO" id="GO:0043020">
    <property type="term" value="C:NADPH oxidase complex"/>
    <property type="evidence" value="ECO:0007669"/>
    <property type="project" value="TreeGrafter"/>
</dbReference>
<dbReference type="CDD" id="cd00051">
    <property type="entry name" value="EFh"/>
    <property type="match status" value="1"/>
</dbReference>
<evidence type="ECO:0000256" key="8">
    <source>
        <dbReference type="ARBA" id="ARBA00022827"/>
    </source>
</evidence>
<dbReference type="Pfam" id="PF01794">
    <property type="entry name" value="Ferric_reduct"/>
    <property type="match status" value="1"/>
</dbReference>
<evidence type="ECO:0000256" key="17">
    <source>
        <dbReference type="SAM" id="MobiDB-lite"/>
    </source>
</evidence>
<keyword evidence="8" id="KW-0274">FAD</keyword>
<dbReference type="PROSITE" id="PS50222">
    <property type="entry name" value="EF_HAND_2"/>
    <property type="match status" value="2"/>
</dbReference>
<dbReference type="InterPro" id="IPR013121">
    <property type="entry name" value="Fe_red_NAD-bd_6"/>
</dbReference>
<evidence type="ECO:0000313" key="23">
    <source>
        <dbReference type="Proteomes" id="UP001497497"/>
    </source>
</evidence>
<dbReference type="Gene3D" id="1.10.640.10">
    <property type="entry name" value="Haem peroxidase domain superfamily, animal type"/>
    <property type="match status" value="1"/>
</dbReference>
<dbReference type="GO" id="GO:0042742">
    <property type="term" value="P:defense response to bacterium"/>
    <property type="evidence" value="ECO:0007669"/>
    <property type="project" value="UniProtKB-ARBA"/>
</dbReference>
<dbReference type="Gene3D" id="3.40.50.80">
    <property type="entry name" value="Nucleotide-binding domain of ferredoxin-NADP reductase (FNR) module"/>
    <property type="match status" value="1"/>
</dbReference>
<evidence type="ECO:0000313" key="22">
    <source>
        <dbReference type="EMBL" id="CAL1545553.1"/>
    </source>
</evidence>
<dbReference type="GO" id="GO:0042744">
    <property type="term" value="P:hydrogen peroxide catabolic process"/>
    <property type="evidence" value="ECO:0007669"/>
    <property type="project" value="UniProtKB-KW"/>
</dbReference>
<dbReference type="GO" id="GO:0006979">
    <property type="term" value="P:response to oxidative stress"/>
    <property type="evidence" value="ECO:0007669"/>
    <property type="project" value="InterPro"/>
</dbReference>
<feature type="domain" description="FAD-binding FR-type" evidence="21">
    <location>
        <begin position="1280"/>
        <end position="1386"/>
    </location>
</feature>
<dbReference type="SFLD" id="SFLDG01168">
    <property type="entry name" value="Ferric_reductase_subgroup_(FRE"/>
    <property type="match status" value="1"/>
</dbReference>
<dbReference type="CDD" id="cd06186">
    <property type="entry name" value="NOX_Duox_like_FAD_NADP"/>
    <property type="match status" value="1"/>
</dbReference>
<feature type="transmembrane region" description="Helical" evidence="18">
    <location>
        <begin position="592"/>
        <end position="616"/>
    </location>
</feature>
<dbReference type="PROSITE" id="PS00018">
    <property type="entry name" value="EF_HAND_1"/>
    <property type="match status" value="1"/>
</dbReference>
<evidence type="ECO:0000256" key="15">
    <source>
        <dbReference type="ARBA" id="ARBA00047455"/>
    </source>
</evidence>
<dbReference type="EMBL" id="CAXITT010000722">
    <property type="protein sequence ID" value="CAL1545553.1"/>
    <property type="molecule type" value="Genomic_DNA"/>
</dbReference>
<dbReference type="InterPro" id="IPR013112">
    <property type="entry name" value="FAD-bd_8"/>
</dbReference>
<dbReference type="GO" id="GO:0016324">
    <property type="term" value="C:apical plasma membrane"/>
    <property type="evidence" value="ECO:0007669"/>
    <property type="project" value="UniProtKB-SubCell"/>
</dbReference>
<comment type="subcellular location">
    <subcellularLocation>
        <location evidence="1">Apical cell membrane</location>
        <topology evidence="1">Multi-pass membrane protein</topology>
    </subcellularLocation>
</comment>
<dbReference type="InterPro" id="IPR010255">
    <property type="entry name" value="Haem_peroxidase_sf"/>
</dbReference>
<dbReference type="InterPro" id="IPR013130">
    <property type="entry name" value="Fe3_Rdtase_TM_dom"/>
</dbReference>
<feature type="transmembrane region" description="Helical" evidence="18">
    <location>
        <begin position="1145"/>
        <end position="1166"/>
    </location>
</feature>
<comment type="caution">
    <text evidence="22">The sequence shown here is derived from an EMBL/GenBank/DDBJ whole genome shotgun (WGS) entry which is preliminary data.</text>
</comment>
<keyword evidence="5 18" id="KW-0812">Transmembrane</keyword>
<evidence type="ECO:0000256" key="13">
    <source>
        <dbReference type="ARBA" id="ARBA00023136"/>
    </source>
</evidence>
<comment type="catalytic activity">
    <reaction evidence="16">
        <text>NADPH + O2 + H(+) = H2O2 + NADP(+)</text>
        <dbReference type="Rhea" id="RHEA:11260"/>
        <dbReference type="ChEBI" id="CHEBI:15378"/>
        <dbReference type="ChEBI" id="CHEBI:15379"/>
        <dbReference type="ChEBI" id="CHEBI:16240"/>
        <dbReference type="ChEBI" id="CHEBI:57783"/>
        <dbReference type="ChEBI" id="CHEBI:58349"/>
        <dbReference type="EC" id="1.6.3.1"/>
    </reaction>
</comment>
<sequence>MELSLRGVVLAGFIIALSGGVSFEEVPVQRFDGWYNNPLNPSWGGVGRALERNITPAYADDTYRPSGWDRPNPRWISNELFGADHLPRGQVANGRNLTALFAFFGQIVQHELIDTDDVTCPIEILETPVPRGDPEFDPEAEGNKHLPYERTSYDQNTGQSPNNPRRQLNRASSYIDGSFLYGNSLVRTEFLRQPNSGKLACEDKWGKFPMRNNVNLPYHAFSFKFTRSEQLWRLGDTHVFENPAVLALNLAFYRYHNKVVDDILAGGDHRDKNSDELFDLARRQVIANIQNVMVYEWLPTLIGMELPPYTSYKSWVKSDVTDIFDAGAINYIMTLIPSGISQLEKTNCLVRNDGHFPAKRLCKTYWNAMETVYEHEDSTAEIILGLAHQMAENDDTYVVEDYRNKFYGPAYHTNHDAVLLTIMKGRDYGLPDYNTVRRTMGLEPKKSFEDVNIELNRTNPELMEAFKRMHKNDLSTVDMFVGGMMETTPDGPGELFRHILYDQFIRLRDGDRFWFENKENKLFTDDQIKAIRNTTLADILNKATDIPKKRLKDVFVNYGTDKECGPQRFFKTEELDDCPMNTSHDFFAGSEIPYIIIWTCLGLLPLVCIFVAYLLAKCKKWRHQRLLNSLKVEKEKRRILRRTISCSVSVHDALEWRGHDVAPRPVELHLTNKGCLEIFSTAGAHLRSIKVSTMPTLAIKMSSNKKRNVLGIIMPREYDLVSWPLNLLFYKTVVYSLVFVGKKVIQFLWKKTNVIVEFPSEPMRIEFGTMLCTFSQEHNVDLSVIELRLQDLYNAATTKEKRNRMLEKFFKTVFSEAFQMDYDPSLDAGSLDMKKHSQEILEVELSKEEFAEAMAVKANSDFVEHFFSLIDSDRNGYISFREFLNAVVLFSKGSIQEKLQTMFYMYDIDGTGYMSTKQIGQMFRSLLELAQSNLDTDDIDCLLESLSSQSGMEKKEQYSFEDFCQLLSPQMDKLWNASFDWKGLSNVMPPKTKSPKKAANGEPNLKKRGSVASLGALENGGSGSRFAISFEAVREKYTPLKAKVKLVKHFIENYRQHIFFMILFYGICAGLFAERFYYYTVEQEHKGFRKLMSYGISFTRGAAASMSFTFSFLLLTMCRNTITFLRSTPLNLFIPFDSHVSFHKIVAWTALFFSAIHIIGYSFNFYHLVSQPTRFLCIFTSLVFRPEFPLSFQQWVFGTMPGFTGVLLVLVLCILYVFATQTARRHIFSLFWLTHKLFIILYVLTIIHGASVVVQKPMFFAYLSGPAILFMIDKLVSLSRKKTELCIINAKNLPSDVTMIEFKRPPRFEYKSGQWVRIACLAQGKDEYHPFTLTSAPHEDTLKLHIRALGPWTWNLRHIFETESLKSSKSYPKLYLDGPYGAGQQDWYQYDVSVLVGAGIGVTPYASILKDFVHMASINMRYKVKCQKLYFIWITGSQRHFEWLLDIIREVEEVDTQGMVSIDIFITQFFQNFDLRTSLLYIFEEHFQKMNGGKSVFTGLKATTHFGRPQMNKIMEAVHRAHPQVRKVGVFSCGPPGVTKGVERACVDTSKVTKAMFEHHFENF</sequence>
<dbReference type="PANTHER" id="PTHR11972:SF175">
    <property type="entry name" value="NAD(P)H OXIDASE (H2O2-FORMING)"/>
    <property type="match status" value="1"/>
</dbReference>
<feature type="compositionally biased region" description="Basic and acidic residues" evidence="17">
    <location>
        <begin position="141"/>
        <end position="152"/>
    </location>
</feature>
<dbReference type="Pfam" id="PF03098">
    <property type="entry name" value="An_peroxidase"/>
    <property type="match status" value="1"/>
</dbReference>
<dbReference type="Pfam" id="PF08030">
    <property type="entry name" value="NAD_binding_6"/>
    <property type="match status" value="1"/>
</dbReference>
<dbReference type="InterPro" id="IPR018247">
    <property type="entry name" value="EF_Hand_1_Ca_BS"/>
</dbReference>
<evidence type="ECO:0000256" key="1">
    <source>
        <dbReference type="ARBA" id="ARBA00004424"/>
    </source>
</evidence>
<evidence type="ECO:0000256" key="2">
    <source>
        <dbReference type="ARBA" id="ARBA00005644"/>
    </source>
</evidence>
<dbReference type="InterPro" id="IPR019791">
    <property type="entry name" value="Haem_peroxidase_animal"/>
</dbReference>
<dbReference type="PRINTS" id="PR00457">
    <property type="entry name" value="ANPEROXIDASE"/>
</dbReference>
<dbReference type="PANTHER" id="PTHR11972">
    <property type="entry name" value="NADPH OXIDASE"/>
    <property type="match status" value="1"/>
</dbReference>
<keyword evidence="4" id="KW-0285">Flavoprotein</keyword>
<dbReference type="EC" id="1.6.3.1" evidence="3"/>
<comment type="catalytic activity">
    <reaction evidence="15">
        <text>NADH + O2 + H(+) = H2O2 + NAD(+)</text>
        <dbReference type="Rhea" id="RHEA:11264"/>
        <dbReference type="ChEBI" id="CHEBI:15378"/>
        <dbReference type="ChEBI" id="CHEBI:15379"/>
        <dbReference type="ChEBI" id="CHEBI:16240"/>
        <dbReference type="ChEBI" id="CHEBI:57540"/>
        <dbReference type="ChEBI" id="CHEBI:57945"/>
        <dbReference type="EC" id="1.6.3.1"/>
    </reaction>
</comment>
<dbReference type="InterPro" id="IPR037120">
    <property type="entry name" value="Haem_peroxidase_sf_animal"/>
</dbReference>
<proteinExistence type="inferred from homology"/>
<dbReference type="InterPro" id="IPR017938">
    <property type="entry name" value="Riboflavin_synthase-like_b-brl"/>
</dbReference>
<feature type="compositionally biased region" description="Polar residues" evidence="17">
    <location>
        <begin position="153"/>
        <end position="168"/>
    </location>
</feature>
<dbReference type="PROSITE" id="PS50292">
    <property type="entry name" value="PEROXIDASE_3"/>
    <property type="match status" value="1"/>
</dbReference>
<dbReference type="InterPro" id="IPR002048">
    <property type="entry name" value="EF_hand_dom"/>
</dbReference>
<dbReference type="PROSITE" id="PS51384">
    <property type="entry name" value="FAD_FR"/>
    <property type="match status" value="1"/>
</dbReference>
<evidence type="ECO:0000256" key="3">
    <source>
        <dbReference type="ARBA" id="ARBA00012698"/>
    </source>
</evidence>
<dbReference type="SUPFAM" id="SSF63380">
    <property type="entry name" value="Riboflavin synthase domain-like"/>
    <property type="match status" value="1"/>
</dbReference>
<feature type="transmembrane region" description="Helical" evidence="18">
    <location>
        <begin position="1058"/>
        <end position="1078"/>
    </location>
</feature>
<dbReference type="SUPFAM" id="SSF47473">
    <property type="entry name" value="EF-hand"/>
    <property type="match status" value="1"/>
</dbReference>
<dbReference type="InterPro" id="IPR011992">
    <property type="entry name" value="EF-hand-dom_pair"/>
</dbReference>
<keyword evidence="14" id="KW-0376">Hydrogen peroxide</keyword>
<feature type="domain" description="EF-hand" evidence="20">
    <location>
        <begin position="894"/>
        <end position="929"/>
    </location>
</feature>
<keyword evidence="19" id="KW-0732">Signal</keyword>
<dbReference type="FunFam" id="2.40.30.10:FF:000059">
    <property type="entry name" value="dual oxidase isoform X1"/>
    <property type="match status" value="1"/>
</dbReference>
<evidence type="ECO:0000256" key="5">
    <source>
        <dbReference type="ARBA" id="ARBA00022692"/>
    </source>
</evidence>
<dbReference type="Gene3D" id="1.10.238.10">
    <property type="entry name" value="EF-hand"/>
    <property type="match status" value="1"/>
</dbReference>
<dbReference type="SFLD" id="SFLDS00052">
    <property type="entry name" value="Ferric_Reductase_Domain"/>
    <property type="match status" value="1"/>
</dbReference>
<keyword evidence="23" id="KW-1185">Reference proteome</keyword>
<evidence type="ECO:0000256" key="14">
    <source>
        <dbReference type="ARBA" id="ARBA00023324"/>
    </source>
</evidence>
<dbReference type="SFLD" id="SFLDG01169">
    <property type="entry name" value="NADPH_oxidase_subgroup_(NOX)"/>
    <property type="match status" value="1"/>
</dbReference>
<feature type="transmembrane region" description="Helical" evidence="18">
    <location>
        <begin position="1195"/>
        <end position="1218"/>
    </location>
</feature>